<reference evidence="1" key="1">
    <citation type="submission" date="2018-06" db="EMBL/GenBank/DDBJ databases">
        <authorList>
            <person name="Zhirakovskaya E."/>
        </authorList>
    </citation>
    <scope>NUCLEOTIDE SEQUENCE</scope>
</reference>
<name>A0A3B1BIT6_9ZZZZ</name>
<accession>A0A3B1BIT6</accession>
<gene>
    <name evidence="1" type="ORF">MNBD_GAMMA25-2131</name>
</gene>
<sequence>MHNQILKLFLFPLAAILLAMPPLSVNAGAFDKGAIRGTILLGSGRAFGDNYTILGVGAGYYIIDGLELGIDAETWMGGTPSINQISPSLRYVFRNSSSLSPYVGAFYRKTYIENLNDLTATGYRLGAYINTGSNIYIGAGAVFINYSDCTTTIYTSCSDTYPEFTLGVAF</sequence>
<dbReference type="AlphaFoldDB" id="A0A3B1BIT6"/>
<protein>
    <recommendedName>
        <fullName evidence="2">Outer membrane protein beta-barrel domain-containing protein</fullName>
    </recommendedName>
</protein>
<dbReference type="EMBL" id="UOFY01000075">
    <property type="protein sequence ID" value="VAX11704.1"/>
    <property type="molecule type" value="Genomic_DNA"/>
</dbReference>
<evidence type="ECO:0008006" key="2">
    <source>
        <dbReference type="Google" id="ProtNLM"/>
    </source>
</evidence>
<evidence type="ECO:0000313" key="1">
    <source>
        <dbReference type="EMBL" id="VAX11704.1"/>
    </source>
</evidence>
<dbReference type="InterPro" id="IPR011250">
    <property type="entry name" value="OMP/PagP_B-barrel"/>
</dbReference>
<organism evidence="1">
    <name type="scientific">hydrothermal vent metagenome</name>
    <dbReference type="NCBI Taxonomy" id="652676"/>
    <lineage>
        <taxon>unclassified sequences</taxon>
        <taxon>metagenomes</taxon>
        <taxon>ecological metagenomes</taxon>
    </lineage>
</organism>
<proteinExistence type="predicted"/>
<dbReference type="SUPFAM" id="SSF56925">
    <property type="entry name" value="OMPA-like"/>
    <property type="match status" value="1"/>
</dbReference>